<evidence type="ECO:0000256" key="1">
    <source>
        <dbReference type="SAM" id="MobiDB-lite"/>
    </source>
</evidence>
<keyword evidence="4" id="KW-1185">Reference proteome</keyword>
<organism evidence="3 4">
    <name type="scientific">Psychrosphaera ytuae</name>
    <dbReference type="NCBI Taxonomy" id="2820710"/>
    <lineage>
        <taxon>Bacteria</taxon>
        <taxon>Pseudomonadati</taxon>
        <taxon>Pseudomonadota</taxon>
        <taxon>Gammaproteobacteria</taxon>
        <taxon>Alteromonadales</taxon>
        <taxon>Pseudoalteromonadaceae</taxon>
        <taxon>Psychrosphaera</taxon>
    </lineage>
</organism>
<accession>A0A975D9C3</accession>
<dbReference type="RefSeq" id="WP_208830630.1">
    <property type="nucleotide sequence ID" value="NZ_CP072110.1"/>
</dbReference>
<reference evidence="3" key="1">
    <citation type="submission" date="2021-03" db="EMBL/GenBank/DDBJ databases">
        <title>Description of Psychrosphaera ytuae sp. nov. isolated from deep sea sediment of South China Sea.</title>
        <authorList>
            <person name="Zhang J."/>
            <person name="Xu X.-D."/>
        </authorList>
    </citation>
    <scope>NUCLEOTIDE SEQUENCE</scope>
    <source>
        <strain evidence="3">MTZ26</strain>
    </source>
</reference>
<dbReference type="AlphaFoldDB" id="A0A975D9C3"/>
<evidence type="ECO:0000313" key="3">
    <source>
        <dbReference type="EMBL" id="QTH62931.1"/>
    </source>
</evidence>
<evidence type="ECO:0000313" key="4">
    <source>
        <dbReference type="Proteomes" id="UP000682739"/>
    </source>
</evidence>
<evidence type="ECO:0000256" key="2">
    <source>
        <dbReference type="SAM" id="SignalP"/>
    </source>
</evidence>
<name>A0A975D9C3_9GAMM</name>
<dbReference type="Proteomes" id="UP000682739">
    <property type="component" value="Chromosome"/>
</dbReference>
<dbReference type="KEGG" id="psym:J1N51_09180"/>
<feature type="signal peptide" evidence="2">
    <location>
        <begin position="1"/>
        <end position="22"/>
    </location>
</feature>
<feature type="compositionally biased region" description="Basic and acidic residues" evidence="1">
    <location>
        <begin position="177"/>
        <end position="190"/>
    </location>
</feature>
<protein>
    <submittedName>
        <fullName evidence="3">Uncharacterized protein</fullName>
    </submittedName>
</protein>
<keyword evidence="2" id="KW-0732">Signal</keyword>
<feature type="chain" id="PRO_5037378176" evidence="2">
    <location>
        <begin position="23"/>
        <end position="350"/>
    </location>
</feature>
<dbReference type="EMBL" id="CP072110">
    <property type="protein sequence ID" value="QTH62931.1"/>
    <property type="molecule type" value="Genomic_DNA"/>
</dbReference>
<feature type="region of interest" description="Disordered" evidence="1">
    <location>
        <begin position="167"/>
        <end position="199"/>
    </location>
</feature>
<proteinExistence type="predicted"/>
<gene>
    <name evidence="3" type="ORF">J1N51_09180</name>
</gene>
<sequence>MKKNKLVGLIVLSLSIFSAASAAKDNEIERQVEAAKKDIRIMSSIIETSLQEALGTRANHVKGSFLAGQGLYFELRTSNHGPAVFRGLNRHIVSEYPGNVTFIEAADMADVPVPPIPSAPELAEKIKHAEEIVEAIVEMEFVTEDNQLFIEMSRDELQELEREMQKATALSRTTKGMSEKEQREIREKQRELRKKHHELSKKANRVEREVRSVERKIRDAELTRELGDEKSEKKIIALQDVMKELSEKLKVIHSDMAEFKQDAAEMAKQAKQKVKDQQRDLLKSYVNVISEVTCSFGGGLKSVGKNEHITFYVNGFADQYFVFKQGDIQKCATGDMSSKELLSKAVTYSF</sequence>